<evidence type="ECO:0000256" key="1">
    <source>
        <dbReference type="SAM" id="MobiDB-lite"/>
    </source>
</evidence>
<comment type="caution">
    <text evidence="2">The sequence shown here is derived from an EMBL/GenBank/DDBJ whole genome shotgun (WGS) entry which is preliminary data.</text>
</comment>
<proteinExistence type="predicted"/>
<gene>
    <name evidence="2" type="ORF">S01H1_74100</name>
</gene>
<reference evidence="2" key="1">
    <citation type="journal article" date="2014" name="Front. Microbiol.">
        <title>High frequency of phylogenetically diverse reductive dehalogenase-homologous genes in deep subseafloor sedimentary metagenomes.</title>
        <authorList>
            <person name="Kawai M."/>
            <person name="Futagami T."/>
            <person name="Toyoda A."/>
            <person name="Takaki Y."/>
            <person name="Nishi S."/>
            <person name="Hori S."/>
            <person name="Arai W."/>
            <person name="Tsubouchi T."/>
            <person name="Morono Y."/>
            <person name="Uchiyama I."/>
            <person name="Ito T."/>
            <person name="Fujiyama A."/>
            <person name="Inagaki F."/>
            <person name="Takami H."/>
        </authorList>
    </citation>
    <scope>NUCLEOTIDE SEQUENCE</scope>
    <source>
        <strain evidence="2">Expedition CK06-06</strain>
    </source>
</reference>
<dbReference type="AlphaFoldDB" id="X0XBY9"/>
<evidence type="ECO:0000313" key="2">
    <source>
        <dbReference type="EMBL" id="GAG34183.1"/>
    </source>
</evidence>
<sequence length="119" mass="13280">TDPLHQDIRVVRGDDYKADTTPPRAITWQPEDANDWPDLSNASSILFRCVNEFGHLEAIPIALDAGTPDQSLQMELTADDTKSIPSGVYRYDVEFVANDSNVYTLARGDFIAEMTYTNP</sequence>
<organism evidence="2">
    <name type="scientific">marine sediment metagenome</name>
    <dbReference type="NCBI Taxonomy" id="412755"/>
    <lineage>
        <taxon>unclassified sequences</taxon>
        <taxon>metagenomes</taxon>
        <taxon>ecological metagenomes</taxon>
    </lineage>
</organism>
<dbReference type="EMBL" id="BARS01049547">
    <property type="protein sequence ID" value="GAG34183.1"/>
    <property type="molecule type" value="Genomic_DNA"/>
</dbReference>
<feature type="region of interest" description="Disordered" evidence="1">
    <location>
        <begin position="14"/>
        <end position="33"/>
    </location>
</feature>
<protein>
    <submittedName>
        <fullName evidence="2">Uncharacterized protein</fullName>
    </submittedName>
</protein>
<accession>X0XBY9</accession>
<name>X0XBY9_9ZZZZ</name>
<feature type="non-terminal residue" evidence="2">
    <location>
        <position position="1"/>
    </location>
</feature>